<keyword evidence="2" id="KW-1185">Reference proteome</keyword>
<evidence type="ECO:0000313" key="2">
    <source>
        <dbReference type="Proteomes" id="UP000500806"/>
    </source>
</evidence>
<gene>
    <name evidence="1" type="ORF">DCO16_04445</name>
</gene>
<dbReference type="Proteomes" id="UP000500806">
    <property type="component" value="Chromosome"/>
</dbReference>
<sequence length="60" mass="7018">MKQSNKSNSDNVSPPQEAKLSLQYQDLKEELFDKKAHPMECLKTKFIVDNKYAFQLDELI</sequence>
<proteinExistence type="predicted"/>
<dbReference type="RefSeq" id="WP_173942529.1">
    <property type="nucleotide sequence ID" value="NZ_CBCSCD010000004.1"/>
</dbReference>
<organism evidence="1 2">
    <name type="scientific">Polynucleobacter antarcticus</name>
    <dbReference type="NCBI Taxonomy" id="1743162"/>
    <lineage>
        <taxon>Bacteria</taxon>
        <taxon>Pseudomonadati</taxon>
        <taxon>Pseudomonadota</taxon>
        <taxon>Betaproteobacteria</taxon>
        <taxon>Burkholderiales</taxon>
        <taxon>Burkholderiaceae</taxon>
        <taxon>Polynucleobacter</taxon>
    </lineage>
</organism>
<protein>
    <submittedName>
        <fullName evidence="1">Uncharacterized protein</fullName>
    </submittedName>
</protein>
<dbReference type="EMBL" id="CP028941">
    <property type="protein sequence ID" value="QKM62378.1"/>
    <property type="molecule type" value="Genomic_DNA"/>
</dbReference>
<evidence type="ECO:0000313" key="1">
    <source>
        <dbReference type="EMBL" id="QKM62378.1"/>
    </source>
</evidence>
<reference evidence="1 2" key="1">
    <citation type="submission" date="2018-04" db="EMBL/GenBank/DDBJ databases">
        <title>Polynucleobacter sp. LimPoW16 genome.</title>
        <authorList>
            <person name="Hahn M.W."/>
        </authorList>
    </citation>
    <scope>NUCLEOTIDE SEQUENCE [LARGE SCALE GENOMIC DNA]</scope>
    <source>
        <strain evidence="1 2">LimPoW16</strain>
    </source>
</reference>
<dbReference type="KEGG" id="pani:DCO16_04445"/>
<dbReference type="AlphaFoldDB" id="A0A6M9PSA9"/>
<accession>A0A6M9PSA9</accession>
<name>A0A6M9PSA9_9BURK</name>